<gene>
    <name evidence="1" type="ORF">J2S45_000127</name>
</gene>
<evidence type="ECO:0000313" key="2">
    <source>
        <dbReference type="Proteomes" id="UP001230145"/>
    </source>
</evidence>
<comment type="caution">
    <text evidence="1">The sequence shown here is derived from an EMBL/GenBank/DDBJ whole genome shotgun (WGS) entry which is preliminary data.</text>
</comment>
<accession>A0ABT9PFG2</accession>
<protein>
    <recommendedName>
        <fullName evidence="3">Lipoprotein</fullName>
    </recommendedName>
</protein>
<evidence type="ECO:0008006" key="3">
    <source>
        <dbReference type="Google" id="ProtNLM"/>
    </source>
</evidence>
<reference evidence="1 2" key="1">
    <citation type="submission" date="2023-07" db="EMBL/GenBank/DDBJ databases">
        <title>Sequencing the genomes of 1000 actinobacteria strains.</title>
        <authorList>
            <person name="Klenk H.-P."/>
        </authorList>
    </citation>
    <scope>NUCLEOTIDE SEQUENCE [LARGE SCALE GENOMIC DNA]</scope>
    <source>
        <strain evidence="1 2">DSM 19515</strain>
    </source>
</reference>
<dbReference type="PROSITE" id="PS51257">
    <property type="entry name" value="PROKAR_LIPOPROTEIN"/>
    <property type="match status" value="1"/>
</dbReference>
<sequence length="130" mass="13310">MGKVKIGALAATCVIPFALSGCSTGAELKAPTLEASPAVVDIAIVTTLKEIRVADEQLCPVSEHGALLLFSGSATGPADGSYLEVNGTKIEVGDVFETGQQSDIEGGYDCGGEHYGKASHVLVEKITKTS</sequence>
<name>A0ABT9PFG2_9ACTO</name>
<organism evidence="1 2">
    <name type="scientific">Trueperella abortisuis</name>
    <dbReference type="NCBI Taxonomy" id="445930"/>
    <lineage>
        <taxon>Bacteria</taxon>
        <taxon>Bacillati</taxon>
        <taxon>Actinomycetota</taxon>
        <taxon>Actinomycetes</taxon>
        <taxon>Actinomycetales</taxon>
        <taxon>Actinomycetaceae</taxon>
        <taxon>Trueperella</taxon>
    </lineage>
</organism>
<proteinExistence type="predicted"/>
<keyword evidence="2" id="KW-1185">Reference proteome</keyword>
<dbReference type="Proteomes" id="UP001230145">
    <property type="component" value="Unassembled WGS sequence"/>
</dbReference>
<dbReference type="RefSeq" id="WP_307634183.1">
    <property type="nucleotide sequence ID" value="NZ_JAUSQL010000001.1"/>
</dbReference>
<dbReference type="EMBL" id="JAUSQL010000001">
    <property type="protein sequence ID" value="MDP9831448.1"/>
    <property type="molecule type" value="Genomic_DNA"/>
</dbReference>
<evidence type="ECO:0000313" key="1">
    <source>
        <dbReference type="EMBL" id="MDP9831448.1"/>
    </source>
</evidence>